<dbReference type="InterPro" id="IPR045516">
    <property type="entry name" value="DUF6477"/>
</dbReference>
<dbReference type="Pfam" id="PF20083">
    <property type="entry name" value="DUF6477"/>
    <property type="match status" value="1"/>
</dbReference>
<dbReference type="RefSeq" id="WP_095596397.1">
    <property type="nucleotide sequence ID" value="NZ_BMKN01000001.1"/>
</dbReference>
<dbReference type="AlphaFoldDB" id="A0A917AC83"/>
<evidence type="ECO:0000313" key="2">
    <source>
        <dbReference type="Proteomes" id="UP000606730"/>
    </source>
</evidence>
<protein>
    <submittedName>
        <fullName evidence="1">Uncharacterized protein</fullName>
    </submittedName>
</protein>
<dbReference type="OrthoDB" id="7875218at2"/>
<reference evidence="1" key="2">
    <citation type="submission" date="2020-09" db="EMBL/GenBank/DDBJ databases">
        <authorList>
            <person name="Sun Q."/>
            <person name="Zhou Y."/>
        </authorList>
    </citation>
    <scope>NUCLEOTIDE SEQUENCE</scope>
    <source>
        <strain evidence="1">CGMCC 1.16012</strain>
    </source>
</reference>
<dbReference type="EMBL" id="BMKN01000001">
    <property type="protein sequence ID" value="GGE42070.1"/>
    <property type="molecule type" value="Genomic_DNA"/>
</dbReference>
<reference evidence="1" key="1">
    <citation type="journal article" date="2014" name="Int. J. Syst. Evol. Microbiol.">
        <title>Complete genome sequence of Corynebacterium casei LMG S-19264T (=DSM 44701T), isolated from a smear-ripened cheese.</title>
        <authorList>
            <consortium name="US DOE Joint Genome Institute (JGI-PGF)"/>
            <person name="Walter F."/>
            <person name="Albersmeier A."/>
            <person name="Kalinowski J."/>
            <person name="Ruckert C."/>
        </authorList>
    </citation>
    <scope>NUCLEOTIDE SEQUENCE</scope>
    <source>
        <strain evidence="1">CGMCC 1.16012</strain>
    </source>
</reference>
<sequence>MSDLNSLLSSLRRPRLLIRAARIGLSDYRRDRDLGRILQEEGQTTAHLALDALITAEAEIESIRKAGDVTYSARRHVEILIALMAELKLLPQAPAQSC</sequence>
<name>A0A917AC83_9RHOB</name>
<proteinExistence type="predicted"/>
<keyword evidence="2" id="KW-1185">Reference proteome</keyword>
<evidence type="ECO:0000313" key="1">
    <source>
        <dbReference type="EMBL" id="GGE42070.1"/>
    </source>
</evidence>
<gene>
    <name evidence="1" type="ORF">GCM10011517_07110</name>
</gene>
<dbReference type="Proteomes" id="UP000606730">
    <property type="component" value="Unassembled WGS sequence"/>
</dbReference>
<accession>A0A917AC83</accession>
<comment type="caution">
    <text evidence="1">The sequence shown here is derived from an EMBL/GenBank/DDBJ whole genome shotgun (WGS) entry which is preliminary data.</text>
</comment>
<organism evidence="1 2">
    <name type="scientific">Actibacterium pelagium</name>
    <dbReference type="NCBI Taxonomy" id="2029103"/>
    <lineage>
        <taxon>Bacteria</taxon>
        <taxon>Pseudomonadati</taxon>
        <taxon>Pseudomonadota</taxon>
        <taxon>Alphaproteobacteria</taxon>
        <taxon>Rhodobacterales</taxon>
        <taxon>Roseobacteraceae</taxon>
        <taxon>Actibacterium</taxon>
    </lineage>
</organism>